<comment type="caution">
    <text evidence="1">The sequence shown here is derived from an EMBL/GenBank/DDBJ whole genome shotgun (WGS) entry which is preliminary data.</text>
</comment>
<sequence length="107" mass="11256">MKLSGFLVGGLIGAAATVYVSRKRPGAIAWAASALSDISSNVVGKSVSMMMNKNWKQEAADMTPKHIDGSAVKSEAAWGQIEAIVNSDPDLKREAEKIKAESSALAH</sequence>
<accession>A0A368W732</accession>
<dbReference type="Proteomes" id="UP000252415">
    <property type="component" value="Unassembled WGS sequence"/>
</dbReference>
<dbReference type="OrthoDB" id="2679423at2"/>
<proteinExistence type="predicted"/>
<keyword evidence="2" id="KW-1185">Reference proteome</keyword>
<organism evidence="1 2">
    <name type="scientific">Paenibacillus prosopidis</name>
    <dbReference type="NCBI Taxonomy" id="630520"/>
    <lineage>
        <taxon>Bacteria</taxon>
        <taxon>Bacillati</taxon>
        <taxon>Bacillota</taxon>
        <taxon>Bacilli</taxon>
        <taxon>Bacillales</taxon>
        <taxon>Paenibacillaceae</taxon>
        <taxon>Paenibacillus</taxon>
    </lineage>
</organism>
<dbReference type="EMBL" id="QPJD01000002">
    <property type="protein sequence ID" value="RCW51142.1"/>
    <property type="molecule type" value="Genomic_DNA"/>
</dbReference>
<dbReference type="AlphaFoldDB" id="A0A368W732"/>
<gene>
    <name evidence="1" type="ORF">DFP97_102336</name>
</gene>
<dbReference type="RefSeq" id="WP_114378635.1">
    <property type="nucleotide sequence ID" value="NZ_QPJD01000002.1"/>
</dbReference>
<protein>
    <submittedName>
        <fullName evidence="1">Uncharacterized protein</fullName>
    </submittedName>
</protein>
<name>A0A368W732_9BACL</name>
<evidence type="ECO:0000313" key="2">
    <source>
        <dbReference type="Proteomes" id="UP000252415"/>
    </source>
</evidence>
<reference evidence="1 2" key="1">
    <citation type="submission" date="2018-07" db="EMBL/GenBank/DDBJ databases">
        <title>Genomic Encyclopedia of Type Strains, Phase III (KMG-III): the genomes of soil and plant-associated and newly described type strains.</title>
        <authorList>
            <person name="Whitman W."/>
        </authorList>
    </citation>
    <scope>NUCLEOTIDE SEQUENCE [LARGE SCALE GENOMIC DNA]</scope>
    <source>
        <strain evidence="1 2">CECT 7506</strain>
    </source>
</reference>
<evidence type="ECO:0000313" key="1">
    <source>
        <dbReference type="EMBL" id="RCW51142.1"/>
    </source>
</evidence>